<feature type="domain" description="Glycosyl transferase family 1" evidence="1">
    <location>
        <begin position="192"/>
        <end position="343"/>
    </location>
</feature>
<dbReference type="InterPro" id="IPR050194">
    <property type="entry name" value="Glycosyltransferase_grp1"/>
</dbReference>
<keyword evidence="2" id="KW-0808">Transferase</keyword>
<name>A0A3S1AGY2_9CYAN</name>
<reference evidence="2" key="1">
    <citation type="submission" date="2018-12" db="EMBL/GenBank/DDBJ databases">
        <authorList>
            <person name="Will S."/>
            <person name="Neumann-Schaal M."/>
            <person name="Henke P."/>
        </authorList>
    </citation>
    <scope>NUCLEOTIDE SEQUENCE</scope>
    <source>
        <strain evidence="2">PCC 7102</strain>
    </source>
</reference>
<evidence type="ECO:0000259" key="1">
    <source>
        <dbReference type="Pfam" id="PF00534"/>
    </source>
</evidence>
<dbReference type="PANTHER" id="PTHR45947">
    <property type="entry name" value="SULFOQUINOVOSYL TRANSFERASE SQD2"/>
    <property type="match status" value="1"/>
</dbReference>
<organism evidence="2 3">
    <name type="scientific">Dulcicalothrix desertica PCC 7102</name>
    <dbReference type="NCBI Taxonomy" id="232991"/>
    <lineage>
        <taxon>Bacteria</taxon>
        <taxon>Bacillati</taxon>
        <taxon>Cyanobacteriota</taxon>
        <taxon>Cyanophyceae</taxon>
        <taxon>Nostocales</taxon>
        <taxon>Calotrichaceae</taxon>
        <taxon>Dulcicalothrix</taxon>
    </lineage>
</organism>
<dbReference type="Gene3D" id="3.40.50.2000">
    <property type="entry name" value="Glycogen Phosphorylase B"/>
    <property type="match status" value="2"/>
</dbReference>
<reference evidence="2" key="2">
    <citation type="journal article" date="2019" name="Genome Biol. Evol.">
        <title>Day and night: Metabolic profiles and evolutionary relationships of six axenic non-marine cyanobacteria.</title>
        <authorList>
            <person name="Will S.E."/>
            <person name="Henke P."/>
            <person name="Boedeker C."/>
            <person name="Huang S."/>
            <person name="Brinkmann H."/>
            <person name="Rohde M."/>
            <person name="Jarek M."/>
            <person name="Friedl T."/>
            <person name="Seufert S."/>
            <person name="Schumacher M."/>
            <person name="Overmann J."/>
            <person name="Neumann-Schaal M."/>
            <person name="Petersen J."/>
        </authorList>
    </citation>
    <scope>NUCLEOTIDE SEQUENCE [LARGE SCALE GENOMIC DNA]</scope>
    <source>
        <strain evidence="2">PCC 7102</strain>
    </source>
</reference>
<dbReference type="RefSeq" id="WP_127085774.1">
    <property type="nucleotide sequence ID" value="NZ_RSCL01000025.1"/>
</dbReference>
<comment type="caution">
    <text evidence="2">The sequence shown here is derived from an EMBL/GenBank/DDBJ whole genome shotgun (WGS) entry which is preliminary data.</text>
</comment>
<dbReference type="GO" id="GO:0016757">
    <property type="term" value="F:glycosyltransferase activity"/>
    <property type="evidence" value="ECO:0007669"/>
    <property type="project" value="InterPro"/>
</dbReference>
<dbReference type="AlphaFoldDB" id="A0A3S1AGY2"/>
<dbReference type="InterPro" id="IPR001296">
    <property type="entry name" value="Glyco_trans_1"/>
</dbReference>
<dbReference type="OrthoDB" id="9806653at2"/>
<dbReference type="CDD" id="cd03801">
    <property type="entry name" value="GT4_PimA-like"/>
    <property type="match status" value="1"/>
</dbReference>
<dbReference type="SUPFAM" id="SSF53756">
    <property type="entry name" value="UDP-Glycosyltransferase/glycogen phosphorylase"/>
    <property type="match status" value="1"/>
</dbReference>
<dbReference type="Proteomes" id="UP000271624">
    <property type="component" value="Unassembled WGS sequence"/>
</dbReference>
<dbReference type="PANTHER" id="PTHR45947:SF3">
    <property type="entry name" value="SULFOQUINOVOSYL TRANSFERASE SQD2"/>
    <property type="match status" value="1"/>
</dbReference>
<protein>
    <submittedName>
        <fullName evidence="2">Glycosyl transferase family 1</fullName>
    </submittedName>
</protein>
<accession>A0A3S1AGY2</accession>
<dbReference type="EMBL" id="RSCL01000025">
    <property type="protein sequence ID" value="RUT00248.1"/>
    <property type="molecule type" value="Genomic_DNA"/>
</dbReference>
<gene>
    <name evidence="2" type="ORF">DSM106972_076960</name>
</gene>
<evidence type="ECO:0000313" key="2">
    <source>
        <dbReference type="EMBL" id="RUT00248.1"/>
    </source>
</evidence>
<dbReference type="Pfam" id="PF00534">
    <property type="entry name" value="Glycos_transf_1"/>
    <property type="match status" value="1"/>
</dbReference>
<proteinExistence type="predicted"/>
<evidence type="ECO:0000313" key="3">
    <source>
        <dbReference type="Proteomes" id="UP000271624"/>
    </source>
</evidence>
<sequence>METSKNTRVLFVSQAYVVGVNQGKLNAIAETGKAEVGLLVPSNWKALEWNRQFVVETPYPKIKVYTAPVMFSGRGGAYVFNPLRIWQVIKDFQPDIIQVEQEVFSLCALEFAICSRITGKPLALFGWENMERILSAPRRWVSNFVMDTVKLMLPGNHDGANLMRKWGYTGLMEIIPQIGVDTQLFAPKATKTQNEVFNIGFLGRLVPEKGVDTIFAAVRHLLDKGLKCQITICGTGYIEEALRSEAQKLQITDSIIWRGGIRHDQAPSEISNFDVLVLPSRTAATWKEQFGHVLIEAMAMGVPVIGSDSGEIPRVIGRDDLVFPEDNAIALAAILERMIHEPNWWQEVGKFGSNIVQQNYTHQRIAQRLISLWEIILKGKYTISPTKSNEAEVKQCV</sequence>
<keyword evidence="3" id="KW-1185">Reference proteome</keyword>